<dbReference type="EMBL" id="VDFQ02000001">
    <property type="protein sequence ID" value="KAA1424762.1"/>
    <property type="molecule type" value="Genomic_DNA"/>
</dbReference>
<keyword evidence="1 2" id="KW-0238">DNA-binding</keyword>
<proteinExistence type="predicted"/>
<dbReference type="PROSITE" id="PS50977">
    <property type="entry name" value="HTH_TETR_2"/>
    <property type="match status" value="1"/>
</dbReference>
<dbReference type="InterPro" id="IPR009057">
    <property type="entry name" value="Homeodomain-like_sf"/>
</dbReference>
<dbReference type="InterPro" id="IPR001647">
    <property type="entry name" value="HTH_TetR"/>
</dbReference>
<dbReference type="AlphaFoldDB" id="A0A5Q6S2Z4"/>
<gene>
    <name evidence="4" type="ORF">FE697_002260</name>
</gene>
<dbReference type="Proteomes" id="UP000307768">
    <property type="component" value="Unassembled WGS sequence"/>
</dbReference>
<organism evidence="4 5">
    <name type="scientific">Mumia zhuanghuii</name>
    <dbReference type="NCBI Taxonomy" id="2585211"/>
    <lineage>
        <taxon>Bacteria</taxon>
        <taxon>Bacillati</taxon>
        <taxon>Actinomycetota</taxon>
        <taxon>Actinomycetes</taxon>
        <taxon>Propionibacteriales</taxon>
        <taxon>Nocardioidaceae</taxon>
        <taxon>Mumia</taxon>
    </lineage>
</organism>
<dbReference type="InterPro" id="IPR041583">
    <property type="entry name" value="TetR_C_31"/>
</dbReference>
<evidence type="ECO:0000313" key="5">
    <source>
        <dbReference type="Proteomes" id="UP000307768"/>
    </source>
</evidence>
<dbReference type="SUPFAM" id="SSF46689">
    <property type="entry name" value="Homeodomain-like"/>
    <property type="match status" value="1"/>
</dbReference>
<evidence type="ECO:0000256" key="1">
    <source>
        <dbReference type="ARBA" id="ARBA00023125"/>
    </source>
</evidence>
<reference evidence="4 5" key="1">
    <citation type="submission" date="2019-09" db="EMBL/GenBank/DDBJ databases">
        <title>Mumia zhuanghuii sp. nov. isolated from the intestinal contents of plateau pika (Ochotona curzoniae) in the Qinghai-Tibet plateau of China.</title>
        <authorList>
            <person name="Tian Z."/>
        </authorList>
    </citation>
    <scope>NUCLEOTIDE SEQUENCE [LARGE SCALE GENOMIC DNA]</scope>
    <source>
        <strain evidence="5">350</strain>
    </source>
</reference>
<comment type="caution">
    <text evidence="4">The sequence shown here is derived from an EMBL/GenBank/DDBJ whole genome shotgun (WGS) entry which is preliminary data.</text>
</comment>
<feature type="domain" description="HTH tetR-type" evidence="3">
    <location>
        <begin position="5"/>
        <end position="65"/>
    </location>
</feature>
<sequence>MVSNPRRRTTLLDAGIDVLARLGARGLTFRAVDDEAGVPTGTTSNYFANRDALLRELGDHVFVRLAPDPAVVAERLAAPPSRALEVVLMQDIVERAQADRSGYLAMFELRLEASRRPELEVAFTAGYRANLDDITAAHVEGGFPGGDATALLLYLAMNGLLLEHLTLPGVLPGGDSALPGLVQQLVETIVPE</sequence>
<protein>
    <submittedName>
        <fullName evidence="4">TetR family transcriptional regulator</fullName>
    </submittedName>
</protein>
<accession>A0A5Q6S2Z4</accession>
<dbReference type="GO" id="GO:0003677">
    <property type="term" value="F:DNA binding"/>
    <property type="evidence" value="ECO:0007669"/>
    <property type="project" value="UniProtKB-UniRule"/>
</dbReference>
<evidence type="ECO:0000259" key="3">
    <source>
        <dbReference type="PROSITE" id="PS50977"/>
    </source>
</evidence>
<name>A0A5Q6S2Z4_9ACTN</name>
<evidence type="ECO:0000313" key="4">
    <source>
        <dbReference type="EMBL" id="KAA1424762.1"/>
    </source>
</evidence>
<dbReference type="Gene3D" id="1.10.357.10">
    <property type="entry name" value="Tetracycline Repressor, domain 2"/>
    <property type="match status" value="1"/>
</dbReference>
<dbReference type="OrthoDB" id="7506349at2"/>
<dbReference type="Pfam" id="PF17940">
    <property type="entry name" value="TetR_C_31"/>
    <property type="match status" value="1"/>
</dbReference>
<dbReference type="RefSeq" id="WP_149767862.1">
    <property type="nucleotide sequence ID" value="NZ_VDFQ02000001.1"/>
</dbReference>
<dbReference type="Pfam" id="PF00440">
    <property type="entry name" value="TetR_N"/>
    <property type="match status" value="1"/>
</dbReference>
<feature type="DNA-binding region" description="H-T-H motif" evidence="2">
    <location>
        <begin position="28"/>
        <end position="47"/>
    </location>
</feature>
<evidence type="ECO:0000256" key="2">
    <source>
        <dbReference type="PROSITE-ProRule" id="PRU00335"/>
    </source>
</evidence>